<gene>
    <name evidence="4" type="ORF">LTR97_001651</name>
</gene>
<feature type="region of interest" description="Disordered" evidence="2">
    <location>
        <begin position="253"/>
        <end position="284"/>
    </location>
</feature>
<dbReference type="Pfam" id="PF00249">
    <property type="entry name" value="Myb_DNA-binding"/>
    <property type="match status" value="2"/>
</dbReference>
<feature type="region of interest" description="Disordered" evidence="2">
    <location>
        <begin position="699"/>
        <end position="728"/>
    </location>
</feature>
<feature type="compositionally biased region" description="Low complexity" evidence="2">
    <location>
        <begin position="1678"/>
        <end position="1690"/>
    </location>
</feature>
<reference evidence="4" key="1">
    <citation type="submission" date="2023-08" db="EMBL/GenBank/DDBJ databases">
        <title>Black Yeasts Isolated from many extreme environments.</title>
        <authorList>
            <person name="Coleine C."/>
            <person name="Stajich J.E."/>
            <person name="Selbmann L."/>
        </authorList>
    </citation>
    <scope>NUCLEOTIDE SEQUENCE</scope>
    <source>
        <strain evidence="4">CCFEE 5810</strain>
    </source>
</reference>
<name>A0AAN8A574_9PEZI</name>
<feature type="region of interest" description="Disordered" evidence="2">
    <location>
        <begin position="1338"/>
        <end position="1392"/>
    </location>
</feature>
<feature type="compositionally biased region" description="Polar residues" evidence="2">
    <location>
        <begin position="1803"/>
        <end position="1812"/>
    </location>
</feature>
<dbReference type="InterPro" id="IPR001005">
    <property type="entry name" value="SANT/Myb"/>
</dbReference>
<proteinExistence type="predicted"/>
<dbReference type="SUPFAM" id="SSF46689">
    <property type="entry name" value="Homeodomain-like"/>
    <property type="match status" value="2"/>
</dbReference>
<feature type="compositionally biased region" description="Basic and acidic residues" evidence="2">
    <location>
        <begin position="649"/>
        <end position="658"/>
    </location>
</feature>
<feature type="region of interest" description="Disordered" evidence="2">
    <location>
        <begin position="1096"/>
        <end position="1115"/>
    </location>
</feature>
<evidence type="ECO:0000256" key="2">
    <source>
        <dbReference type="SAM" id="MobiDB-lite"/>
    </source>
</evidence>
<dbReference type="Proteomes" id="UP001310594">
    <property type="component" value="Unassembled WGS sequence"/>
</dbReference>
<comment type="caution">
    <text evidence="4">The sequence shown here is derived from an EMBL/GenBank/DDBJ whole genome shotgun (WGS) entry which is preliminary data.</text>
</comment>
<dbReference type="Gene3D" id="1.20.58.1880">
    <property type="match status" value="1"/>
</dbReference>
<feature type="region of interest" description="Disordered" evidence="2">
    <location>
        <begin position="629"/>
        <end position="658"/>
    </location>
</feature>
<feature type="coiled-coil region" evidence="1">
    <location>
        <begin position="971"/>
        <end position="998"/>
    </location>
</feature>
<feature type="region of interest" description="Disordered" evidence="2">
    <location>
        <begin position="520"/>
        <end position="598"/>
    </location>
</feature>
<sequence>MSAIGHLSAHAILTARQGYHRHEIDRHHVALKILAIILHASLIFRELNEHLERGHHQLARLILTYHLLHLDLHEVDLDVGVVEEILISVGEEAQTFVAGEEIPTFVVAEEIPIFVVGEETLTFAEEEVRTFVAAEEEVAVEDGTLLRIGSVSRFGETSRHQCQDGVEIFLAKGEIFPAKDASLNAGMGGTLSDVRMTGVRIDRPQRDQLPPPRLESRRSDESIISARPPPPVAQTLQIDPGRLALLEQAGVDLSVRRPSVPQNAPPPREQPGRREQPETPSYLNGRAETTANRYAQRGSSPPTQAPPVPAFTLSFAPSAPTPAVANTAPLPSIARPVEKKEDAVSTADQRIQPSSLQVTETPVVSYNAPSDAARQHPTPATATAPQTQPRDTLQEAPKAPRLTEDATDAGTAGRLHGVRSMDNVQGNGLPLATQRPEQADTFAKPLPAGPRAASPAMSAPSYPIIIQPPVQAAQPPRFGELAAPTGPRATRMSPALASVSPRPPFASPRSDVGGFHGMVGPPRGQTPPPMAPSGPRNRSFSVSPKVTSSTVPTAPRGIRAPPLAPRAADRAPGGLGRGNDRFGAQLGAQPSWAPPTAPKSLQWNQWRRPGPAGPAPFGDKIVPAKRDFLGEEKGRPQPGVAADQTQPDTMRRDDAVSQRTIPPERIRLEDKMEIDHEPIARNQQPSATDHSARQSFFGKPEEPAEEDVVMSEAADDVMSSSEDDDLDPQQDLALFKAKFERQKRVLEGQMIDLGAREYRATTPRESIARLSRLSERDLKRALQHREMDAEGSPTGTENVCMPPATNSSGTEEDPEVSTPKGEAEVMVDVHSGGEDSGRVSRHTRRPSPEVISLPYLIKHSREFEDAHLHHETVYRQDASKADVIAALNEQDEEDYDENEGAQADFDDIYHEWRQQCTDLDRQREDQERLERQMSLEPGPDMHVSVPLQANPTIESRRLHKFSSEYDVQMLLKQTEDIARQEQEQHERQTRKLQADMEKEAKIADQESEHYFKRGIFIDANRLRDPDTLTIVFSFEPQPDTFTQEEQDLFVAAFKETPKKWGEIATLLHPRSYKDCIHHYYANKWDGRFRDHRTKKLKAGGRRGRGGKMRGRGGGAMADMARVEEILPPQSMSESGRPRRAAAPTTFGEKEVESKVALMNPSPAKKLGPLGKQDGNGEAVTDKPVKRRRAAGDKPGRKAKASLAPYAQLAAAPIASPNKPYMQGYMATEDQTRAQDLEGAAVLAGLNAHHMSMMPIEPQAVYQQEEYATSMVSPEEAARMKAAGQVPGSRSGASSYWSVPEQQDFVKYIAHFGTDFAAIANHMGTKTQTMIKNHYQRQVGNGNQPELENAAKEADRRRELGDEVGPPPTPTPIVKRKYDAPQPNAPRTLAPNTDAMELDEPNASARQPQVKHMSPPQYQAQPRFIPSAQSTPIPAQRVVPSPIPSTDSPAAPKMQAAPPRPTPHPLGAGLAFTSESRPESRPGLPTSNVFRHSQSSMPRSQPPPPQPPQHQDIVERLREEQDRAFRVQEGQQQEPFAQLHRQPSFHRGSAQGSPADQPLRDPGVERKPLFEQRANTPPRAVFSQNPFARSVLGSSALGPFRSTPSSLMGRAPLQPSPPKREEPRPALVSAPIVQPPRASMPAPPPDPPRRSNLMSILNDEPDEPKPLKRDSLPSFVQRAASPAPSNTSNAPTPAPGSNMHPLRRETFGQPSMPQSQLHRPSFSQTGSTSGATPASVKQEQGGMPGPKVDWAARLQGQPERPTPPPVFERDVRGYFSHRTAAFGGLNQPDRANPSPPPHSVLGHSRTSSLTMQASPPLRDPRPGLPNQSPHPNHGPALHTNPYAQQQHGHPFPQPPPPDARDHSHPSHSRTVSGAHPFPHQRAPSRDDIMRQDQQQQVFAMSRERDDMERQRREQQDFEFRHREALIAQHRQQQLQEEERDRERQQRHQQMFARGPPMPQHPQQAPGFNGPPFPHDRPPPGIRDQVNRELEAEMRREEMRVSELRGREESMAREQRDHERRHFEEISRRRQHEEAVRRQTPLGGNFGHPPPPRR</sequence>
<protein>
    <recommendedName>
        <fullName evidence="3">Myb-like domain-containing protein</fullName>
    </recommendedName>
</protein>
<feature type="compositionally biased region" description="Basic and acidic residues" evidence="2">
    <location>
        <begin position="1900"/>
        <end position="1923"/>
    </location>
</feature>
<feature type="compositionally biased region" description="Basic and acidic residues" evidence="2">
    <location>
        <begin position="1511"/>
        <end position="1525"/>
    </location>
</feature>
<evidence type="ECO:0000313" key="4">
    <source>
        <dbReference type="EMBL" id="KAK5706661.1"/>
    </source>
</evidence>
<feature type="compositionally biased region" description="Polar residues" evidence="2">
    <location>
        <begin position="1707"/>
        <end position="1737"/>
    </location>
</feature>
<dbReference type="Gene3D" id="1.10.10.60">
    <property type="entry name" value="Homeodomain-like"/>
    <property type="match status" value="1"/>
</dbReference>
<feature type="compositionally biased region" description="Basic and acidic residues" evidence="2">
    <location>
        <begin position="1557"/>
        <end position="1569"/>
    </location>
</feature>
<feature type="compositionally biased region" description="Basic and acidic residues" evidence="2">
    <location>
        <begin position="1935"/>
        <end position="1944"/>
    </location>
</feature>
<feature type="compositionally biased region" description="Basic and acidic residues" evidence="2">
    <location>
        <begin position="1179"/>
        <end position="1195"/>
    </location>
</feature>
<feature type="domain" description="Myb-like" evidence="3">
    <location>
        <begin position="1037"/>
        <end position="1085"/>
    </location>
</feature>
<feature type="region of interest" description="Disordered" evidence="2">
    <location>
        <begin position="196"/>
        <end position="238"/>
    </location>
</feature>
<feature type="compositionally biased region" description="Low complexity" evidence="2">
    <location>
        <begin position="375"/>
        <end position="390"/>
    </location>
</feature>
<feature type="compositionally biased region" description="Low complexity" evidence="2">
    <location>
        <begin position="539"/>
        <end position="561"/>
    </location>
</feature>
<feature type="compositionally biased region" description="Basic residues" evidence="2">
    <location>
        <begin position="1096"/>
        <end position="1110"/>
    </location>
</feature>
<dbReference type="CDD" id="cd00167">
    <property type="entry name" value="SANT"/>
    <property type="match status" value="2"/>
</dbReference>
<dbReference type="EMBL" id="JAVRQU010000002">
    <property type="protein sequence ID" value="KAK5706661.1"/>
    <property type="molecule type" value="Genomic_DNA"/>
</dbReference>
<keyword evidence="1" id="KW-0175">Coiled coil</keyword>
<accession>A0AAN8A574</accession>
<evidence type="ECO:0000259" key="3">
    <source>
        <dbReference type="SMART" id="SM00717"/>
    </source>
</evidence>
<evidence type="ECO:0000313" key="5">
    <source>
        <dbReference type="Proteomes" id="UP001310594"/>
    </source>
</evidence>
<feature type="region of interest" description="Disordered" evidence="2">
    <location>
        <begin position="1128"/>
        <end position="1200"/>
    </location>
</feature>
<organism evidence="4 5">
    <name type="scientific">Elasticomyces elasticus</name>
    <dbReference type="NCBI Taxonomy" id="574655"/>
    <lineage>
        <taxon>Eukaryota</taxon>
        <taxon>Fungi</taxon>
        <taxon>Dikarya</taxon>
        <taxon>Ascomycota</taxon>
        <taxon>Pezizomycotina</taxon>
        <taxon>Dothideomycetes</taxon>
        <taxon>Dothideomycetidae</taxon>
        <taxon>Mycosphaerellales</taxon>
        <taxon>Teratosphaeriaceae</taxon>
        <taxon>Elasticomyces</taxon>
    </lineage>
</organism>
<feature type="region of interest" description="Disordered" evidence="2">
    <location>
        <begin position="337"/>
        <end position="411"/>
    </location>
</feature>
<feature type="compositionally biased region" description="Basic and acidic residues" evidence="2">
    <location>
        <begin position="1983"/>
        <end position="2035"/>
    </location>
</feature>
<feature type="region of interest" description="Disordered" evidence="2">
    <location>
        <begin position="1424"/>
        <end position="2052"/>
    </location>
</feature>
<feature type="compositionally biased region" description="Basic and acidic residues" evidence="2">
    <location>
        <begin position="1348"/>
        <end position="1360"/>
    </location>
</feature>
<feature type="region of interest" description="Disordered" evidence="2">
    <location>
        <begin position="786"/>
        <end position="820"/>
    </location>
</feature>
<evidence type="ECO:0000256" key="1">
    <source>
        <dbReference type="SAM" id="Coils"/>
    </source>
</evidence>
<dbReference type="InterPro" id="IPR009057">
    <property type="entry name" value="Homeodomain-like_sf"/>
</dbReference>
<feature type="compositionally biased region" description="Acidic residues" evidence="2">
    <location>
        <begin position="703"/>
        <end position="728"/>
    </location>
</feature>
<dbReference type="SMART" id="SM00717">
    <property type="entry name" value="SANT"/>
    <property type="match status" value="2"/>
</dbReference>
<feature type="domain" description="Myb-like" evidence="3">
    <location>
        <begin position="1292"/>
        <end position="1340"/>
    </location>
</feature>
<feature type="region of interest" description="Disordered" evidence="2">
    <location>
        <begin position="487"/>
        <end position="506"/>
    </location>
</feature>
<feature type="compositionally biased region" description="Polar residues" evidence="2">
    <location>
        <begin position="346"/>
        <end position="368"/>
    </location>
</feature>